<reference evidence="2 3" key="1">
    <citation type="submission" date="2024-06" db="EMBL/GenBank/DDBJ databases">
        <title>A chromosome level genome sequence of Diviner's sage (Salvia divinorum).</title>
        <authorList>
            <person name="Ford S.A."/>
            <person name="Ro D.-K."/>
            <person name="Ness R.W."/>
            <person name="Phillips M.A."/>
        </authorList>
    </citation>
    <scope>NUCLEOTIDE SEQUENCE [LARGE SCALE GENOMIC DNA]</scope>
    <source>
        <strain evidence="2">SAF-2024a</strain>
        <tissue evidence="2">Leaf</tissue>
    </source>
</reference>
<evidence type="ECO:0000256" key="1">
    <source>
        <dbReference type="SAM" id="MobiDB-lite"/>
    </source>
</evidence>
<accession>A0ABD1GVI3</accession>
<evidence type="ECO:0000313" key="3">
    <source>
        <dbReference type="Proteomes" id="UP001567538"/>
    </source>
</evidence>
<protein>
    <submittedName>
        <fullName evidence="2">Uncharacterized protein</fullName>
    </submittedName>
</protein>
<sequence>MAAAKQDLSKIGKDAFFLLEDFINNKGKKPYPLQRQGPQRGTRRANLRPYQPEQNPLLQINPKASAVEKTNTFDVVKFRAEASTAEFSIKNSALMLKEDLVRIGKEGFDIIDQLYENKGRKGGAARKPPPHALPKGRQACLYQYQPQQSHVYMVNPYEKMKTHEVVQFNDGVTDMDYTKRTSAPKFY</sequence>
<dbReference type="EMBL" id="JBEAFC010000007">
    <property type="protein sequence ID" value="KAL1548122.1"/>
    <property type="molecule type" value="Genomic_DNA"/>
</dbReference>
<dbReference type="PANTHER" id="PTHR33484:SF12">
    <property type="entry name" value="AP2_ERF DOMAIN-CONTAINING PROTEIN"/>
    <property type="match status" value="1"/>
</dbReference>
<proteinExistence type="predicted"/>
<dbReference type="Proteomes" id="UP001567538">
    <property type="component" value="Unassembled WGS sequence"/>
</dbReference>
<name>A0ABD1GVI3_SALDI</name>
<keyword evidence="3" id="KW-1185">Reference proteome</keyword>
<dbReference type="AlphaFoldDB" id="A0ABD1GVI3"/>
<feature type="region of interest" description="Disordered" evidence="1">
    <location>
        <begin position="26"/>
        <end position="51"/>
    </location>
</feature>
<dbReference type="PANTHER" id="PTHR33484">
    <property type="entry name" value="BNAC07G33360D PROTEIN"/>
    <property type="match status" value="1"/>
</dbReference>
<organism evidence="2 3">
    <name type="scientific">Salvia divinorum</name>
    <name type="common">Maria pastora</name>
    <name type="synonym">Diviner's sage</name>
    <dbReference type="NCBI Taxonomy" id="28513"/>
    <lineage>
        <taxon>Eukaryota</taxon>
        <taxon>Viridiplantae</taxon>
        <taxon>Streptophyta</taxon>
        <taxon>Embryophyta</taxon>
        <taxon>Tracheophyta</taxon>
        <taxon>Spermatophyta</taxon>
        <taxon>Magnoliopsida</taxon>
        <taxon>eudicotyledons</taxon>
        <taxon>Gunneridae</taxon>
        <taxon>Pentapetalae</taxon>
        <taxon>asterids</taxon>
        <taxon>lamiids</taxon>
        <taxon>Lamiales</taxon>
        <taxon>Lamiaceae</taxon>
        <taxon>Nepetoideae</taxon>
        <taxon>Mentheae</taxon>
        <taxon>Salviinae</taxon>
        <taxon>Salvia</taxon>
        <taxon>Salvia subgen. Calosphace</taxon>
    </lineage>
</organism>
<gene>
    <name evidence="2" type="ORF">AAHA92_16397</name>
</gene>
<comment type="caution">
    <text evidence="2">The sequence shown here is derived from an EMBL/GenBank/DDBJ whole genome shotgun (WGS) entry which is preliminary data.</text>
</comment>
<evidence type="ECO:0000313" key="2">
    <source>
        <dbReference type="EMBL" id="KAL1548122.1"/>
    </source>
</evidence>